<name>A0ABX6TDW4_9SPHI</name>
<dbReference type="SUPFAM" id="SSF82693">
    <property type="entry name" value="Multidrug efflux transporter AcrB pore domain, PN1, PN2, PC1 and PC2 subdomains"/>
    <property type="match status" value="1"/>
</dbReference>
<dbReference type="EMBL" id="CP061171">
    <property type="protein sequence ID" value="QNR83647.1"/>
    <property type="molecule type" value="Genomic_DNA"/>
</dbReference>
<dbReference type="RefSeq" id="WP_190326659.1">
    <property type="nucleotide sequence ID" value="NZ_CP061171.1"/>
</dbReference>
<protein>
    <submittedName>
        <fullName evidence="1">Efflux RND transporter permease subunit</fullName>
    </submittedName>
</protein>
<dbReference type="PANTHER" id="PTHR32063">
    <property type="match status" value="1"/>
</dbReference>
<reference evidence="1 2" key="1">
    <citation type="submission" date="2020-09" db="EMBL/GenBank/DDBJ databases">
        <title>Pedobacter sp. SW-16 isolated from soil near Yeocheon.</title>
        <authorList>
            <person name="Im H.S."/>
            <person name="Joung Y."/>
            <person name="Lee S.-S."/>
        </authorList>
    </citation>
    <scope>NUCLEOTIDE SEQUENCE [LARGE SCALE GENOMIC DNA]</scope>
    <source>
        <strain evidence="1 2">SW-16</strain>
    </source>
</reference>
<dbReference type="PANTHER" id="PTHR32063:SF0">
    <property type="entry name" value="SWARMING MOTILITY PROTEIN SWRC"/>
    <property type="match status" value="1"/>
</dbReference>
<dbReference type="Pfam" id="PF00873">
    <property type="entry name" value="ACR_tran"/>
    <property type="match status" value="1"/>
</dbReference>
<dbReference type="Gene3D" id="3.30.70.1430">
    <property type="entry name" value="Multidrug efflux transporter AcrB pore domain"/>
    <property type="match status" value="1"/>
</dbReference>
<organism evidence="1 2">
    <name type="scientific">Pedobacter riviphilus</name>
    <dbReference type="NCBI Taxonomy" id="2766984"/>
    <lineage>
        <taxon>Bacteria</taxon>
        <taxon>Pseudomonadati</taxon>
        <taxon>Bacteroidota</taxon>
        <taxon>Sphingobacteriia</taxon>
        <taxon>Sphingobacteriales</taxon>
        <taxon>Sphingobacteriaceae</taxon>
        <taxon>Pedobacter</taxon>
    </lineage>
</organism>
<dbReference type="Proteomes" id="UP000516439">
    <property type="component" value="Chromosome"/>
</dbReference>
<gene>
    <name evidence="1" type="ORF">H9N25_17095</name>
</gene>
<accession>A0ABX6TDW4</accession>
<proteinExistence type="predicted"/>
<keyword evidence="2" id="KW-1185">Reference proteome</keyword>
<evidence type="ECO:0000313" key="1">
    <source>
        <dbReference type="EMBL" id="QNR83647.1"/>
    </source>
</evidence>
<sequence>MSISTTGLKKVTFIALATIVFGFVGCKQSPKERAVMQVYVSYKEADSATVMKVLDPLQKEISKISNIHKISTSSQKGAGNIIVEFNMDKNIDSAAIEVQNRLTIANTGLPKEAKIYCFRVNNEHKKNKYNQ</sequence>
<evidence type="ECO:0000313" key="2">
    <source>
        <dbReference type="Proteomes" id="UP000516439"/>
    </source>
</evidence>
<dbReference type="InterPro" id="IPR001036">
    <property type="entry name" value="Acrflvin-R"/>
</dbReference>